<feature type="domain" description="DUF7788" evidence="1">
    <location>
        <begin position="19"/>
        <end position="224"/>
    </location>
</feature>
<gene>
    <name evidence="2" type="ORF">CYCCA115_LOCUS5950</name>
</gene>
<evidence type="ECO:0000313" key="3">
    <source>
        <dbReference type="Proteomes" id="UP001295423"/>
    </source>
</evidence>
<dbReference type="Gene3D" id="3.40.50.410">
    <property type="entry name" value="von Willebrand factor, type A domain"/>
    <property type="match status" value="1"/>
</dbReference>
<evidence type="ECO:0000259" key="1">
    <source>
        <dbReference type="Pfam" id="PF25043"/>
    </source>
</evidence>
<dbReference type="PANTHER" id="PTHR31373">
    <property type="entry name" value="OS06G0652100 PROTEIN"/>
    <property type="match status" value="1"/>
</dbReference>
<dbReference type="SUPFAM" id="SSF53300">
    <property type="entry name" value="vWA-like"/>
    <property type="match status" value="1"/>
</dbReference>
<dbReference type="InterPro" id="IPR011205">
    <property type="entry name" value="UCP015417_vWA"/>
</dbReference>
<organism evidence="2 3">
    <name type="scientific">Cylindrotheca closterium</name>
    <dbReference type="NCBI Taxonomy" id="2856"/>
    <lineage>
        <taxon>Eukaryota</taxon>
        <taxon>Sar</taxon>
        <taxon>Stramenopiles</taxon>
        <taxon>Ochrophyta</taxon>
        <taxon>Bacillariophyta</taxon>
        <taxon>Bacillariophyceae</taxon>
        <taxon>Bacillariophycidae</taxon>
        <taxon>Bacillariales</taxon>
        <taxon>Bacillariaceae</taxon>
        <taxon>Cylindrotheca</taxon>
    </lineage>
</organism>
<keyword evidence="3" id="KW-1185">Reference proteome</keyword>
<comment type="caution">
    <text evidence="2">The sequence shown here is derived from an EMBL/GenBank/DDBJ whole genome shotgun (WGS) entry which is preliminary data.</text>
</comment>
<dbReference type="InterPro" id="IPR036465">
    <property type="entry name" value="vWFA_dom_sf"/>
</dbReference>
<name>A0AAD2CL72_9STRA</name>
<dbReference type="EMBL" id="CAKOGP040000668">
    <property type="protein sequence ID" value="CAJ1938052.1"/>
    <property type="molecule type" value="Genomic_DNA"/>
</dbReference>
<dbReference type="PANTHER" id="PTHR31373:SF27">
    <property type="entry name" value="TROVE DOMAIN-CONTAINING PROTEIN"/>
    <property type="match status" value="1"/>
</dbReference>
<sequence>MSKPRLRRKAWSLIPTKMVPMCDVSGSMYGTPMEVVIALGIGISEITHESFRNTVLTFDATPQWFRLEEGDTIVDKVRKLGAAPWGMNTDFAKAYNLVLDVVETNKLKRENMPCLIVLSDMQFDQACIGSPITMFKHIKISVKRVANKLGWEDDAPSAIVFWNLRNTGGHPVDKDAEGAVMLGGFSPSLLKMVMNGEALNEEEAEGVQKDGTVKDKKVRVTLLEQVVKKMLDDSVYDRQKFSCTSS</sequence>
<reference evidence="2" key="1">
    <citation type="submission" date="2023-08" db="EMBL/GenBank/DDBJ databases">
        <authorList>
            <person name="Audoor S."/>
            <person name="Bilcke G."/>
        </authorList>
    </citation>
    <scope>NUCLEOTIDE SEQUENCE</scope>
</reference>
<dbReference type="AlphaFoldDB" id="A0AAD2CL72"/>
<dbReference type="Proteomes" id="UP001295423">
    <property type="component" value="Unassembled WGS sequence"/>
</dbReference>
<evidence type="ECO:0000313" key="2">
    <source>
        <dbReference type="EMBL" id="CAJ1938052.1"/>
    </source>
</evidence>
<proteinExistence type="predicted"/>
<dbReference type="Pfam" id="PF25043">
    <property type="entry name" value="DUF7788"/>
    <property type="match status" value="1"/>
</dbReference>
<dbReference type="InterPro" id="IPR056690">
    <property type="entry name" value="DUF7788"/>
</dbReference>
<accession>A0AAD2CL72</accession>
<protein>
    <recommendedName>
        <fullName evidence="1">DUF7788 domain-containing protein</fullName>
    </recommendedName>
</protein>